<dbReference type="Proteomes" id="UP001225605">
    <property type="component" value="Unassembled WGS sequence"/>
</dbReference>
<evidence type="ECO:0000313" key="2">
    <source>
        <dbReference type="EMBL" id="MDQ2584384.1"/>
    </source>
</evidence>
<sequence length="131" mass="13539">MRGAQRDEPGHLGVDQGDADGLGGAARAARPDVQVHAVLAVLQLRDPLEQHARAVGGDDRGPVALHVPGAGVLQRVPEHLRPEGGLGARIAAVDHDLQLLRHAGDHARRQRCRGAVGRRDASGPAAAPGDG</sequence>
<proteinExistence type="predicted"/>
<evidence type="ECO:0000313" key="3">
    <source>
        <dbReference type="Proteomes" id="UP001225605"/>
    </source>
</evidence>
<accession>A0ABU0WZ95</accession>
<feature type="region of interest" description="Disordered" evidence="1">
    <location>
        <begin position="1"/>
        <end position="27"/>
    </location>
</feature>
<evidence type="ECO:0000256" key="1">
    <source>
        <dbReference type="SAM" id="MobiDB-lite"/>
    </source>
</evidence>
<dbReference type="EMBL" id="NSDM01000003">
    <property type="protein sequence ID" value="MDQ2584384.1"/>
    <property type="molecule type" value="Genomic_DNA"/>
</dbReference>
<name>A0ABU0WZ95_9PSEU</name>
<keyword evidence="3" id="KW-1185">Reference proteome</keyword>
<gene>
    <name evidence="2" type="ORF">CKY47_10405</name>
</gene>
<feature type="compositionally biased region" description="Basic and acidic residues" evidence="1">
    <location>
        <begin position="1"/>
        <end position="10"/>
    </location>
</feature>
<organism evidence="2 3">
    <name type="scientific">Saccharothrix yanglingensis</name>
    <dbReference type="NCBI Taxonomy" id="659496"/>
    <lineage>
        <taxon>Bacteria</taxon>
        <taxon>Bacillati</taxon>
        <taxon>Actinomycetota</taxon>
        <taxon>Actinomycetes</taxon>
        <taxon>Pseudonocardiales</taxon>
        <taxon>Pseudonocardiaceae</taxon>
        <taxon>Saccharothrix</taxon>
    </lineage>
</organism>
<comment type="caution">
    <text evidence="2">The sequence shown here is derived from an EMBL/GenBank/DDBJ whole genome shotgun (WGS) entry which is preliminary data.</text>
</comment>
<feature type="compositionally biased region" description="Low complexity" evidence="1">
    <location>
        <begin position="122"/>
        <end position="131"/>
    </location>
</feature>
<feature type="region of interest" description="Disordered" evidence="1">
    <location>
        <begin position="105"/>
        <end position="131"/>
    </location>
</feature>
<reference evidence="2 3" key="1">
    <citation type="submission" date="2017-06" db="EMBL/GenBank/DDBJ databases">
        <title>Cultured bacterium strain Saccharothrix yanglingensis Hhs.015.</title>
        <authorList>
            <person name="Xia Y."/>
        </authorList>
    </citation>
    <scope>NUCLEOTIDE SEQUENCE [LARGE SCALE GENOMIC DNA]</scope>
    <source>
        <strain evidence="2 3">Hhs.015</strain>
    </source>
</reference>
<protein>
    <submittedName>
        <fullName evidence="2">Uncharacterized protein</fullName>
    </submittedName>
</protein>